<keyword evidence="1" id="KW-1133">Transmembrane helix</keyword>
<feature type="transmembrane region" description="Helical" evidence="1">
    <location>
        <begin position="29"/>
        <end position="52"/>
    </location>
</feature>
<keyword evidence="1" id="KW-0812">Transmembrane</keyword>
<feature type="non-terminal residue" evidence="2">
    <location>
        <position position="411"/>
    </location>
</feature>
<reference evidence="2" key="1">
    <citation type="journal article" date="2015" name="Nature">
        <title>Complex archaea that bridge the gap between prokaryotes and eukaryotes.</title>
        <authorList>
            <person name="Spang A."/>
            <person name="Saw J.H."/>
            <person name="Jorgensen S.L."/>
            <person name="Zaremba-Niedzwiedzka K."/>
            <person name="Martijn J."/>
            <person name="Lind A.E."/>
            <person name="van Eijk R."/>
            <person name="Schleper C."/>
            <person name="Guy L."/>
            <person name="Ettema T.J."/>
        </authorList>
    </citation>
    <scope>NUCLEOTIDE SEQUENCE</scope>
</reference>
<evidence type="ECO:0008006" key="3">
    <source>
        <dbReference type="Google" id="ProtNLM"/>
    </source>
</evidence>
<proteinExistence type="predicted"/>
<keyword evidence="1" id="KW-0472">Membrane</keyword>
<protein>
    <recommendedName>
        <fullName evidence="3">DUF11 domain-containing protein</fullName>
    </recommendedName>
</protein>
<dbReference type="AlphaFoldDB" id="A0A0F8ZJQ8"/>
<name>A0A0F8ZJQ8_9ZZZZ</name>
<gene>
    <name evidence="2" type="ORF">LCGC14_2686970</name>
</gene>
<accession>A0A0F8ZJQ8</accession>
<comment type="caution">
    <text evidence="2">The sequence shown here is derived from an EMBL/GenBank/DDBJ whole genome shotgun (WGS) entry which is preliminary data.</text>
</comment>
<evidence type="ECO:0000313" key="2">
    <source>
        <dbReference type="EMBL" id="KKK94027.1"/>
    </source>
</evidence>
<organism evidence="2">
    <name type="scientific">marine sediment metagenome</name>
    <dbReference type="NCBI Taxonomy" id="412755"/>
    <lineage>
        <taxon>unclassified sequences</taxon>
        <taxon>metagenomes</taxon>
        <taxon>ecological metagenomes</taxon>
    </lineage>
</organism>
<sequence>MTRIINLTNLIDLADGVHLKERIMQRGNILSVVAIVVCFSIVLLATSIVLAVDEPDSEIIISSAGTYSVSSEQGTSPDTVFAQNSRSQQAAANDALITFDDPSVGTSITNQYADLGIIFGGDSPYIEFDLSNPTSPVLSGSPTFQGEIEGYFVNPDDGTTPMFISSFSLDAGNFDELETTRIQWFDRYGNKIGEVFNSELGIQHFDINGIDIVSWSIDVVTTDPAGFAIDNVDFDPNDLLYLMEFTKVDDVNDFDCVGPGEDITYTICWEEPDYLTLEDAKIIDYLPAEVSYIGGHWSTDPNCILCWVEDTNYDPNTHSYTWDIGTLEPNDVGCVSLTVTVNGGVEPGMKIYNDAELVSGGVVHAWADEETVVCCWDTVDPNIIYVDKRAIGNDNGTSWDDAYVDLQDALY</sequence>
<dbReference type="EMBL" id="LAZR01047523">
    <property type="protein sequence ID" value="KKK94027.1"/>
    <property type="molecule type" value="Genomic_DNA"/>
</dbReference>
<evidence type="ECO:0000256" key="1">
    <source>
        <dbReference type="SAM" id="Phobius"/>
    </source>
</evidence>